<reference evidence="3 4" key="1">
    <citation type="journal article" date="2019" name="PLoS Negl. Trop. Dis.">
        <title>Whole genome sequencing of Entamoeba nuttalli reveals mammalian host-related molecular signatures and a novel octapeptide-repeat surface protein.</title>
        <authorList>
            <person name="Tanaka M."/>
            <person name="Makiuchi T."/>
            <person name="Komiyama T."/>
            <person name="Shiina T."/>
            <person name="Osaki K."/>
            <person name="Tachibana H."/>
        </authorList>
    </citation>
    <scope>NUCLEOTIDE SEQUENCE [LARGE SCALE GENOMIC DNA]</scope>
    <source>
        <strain evidence="3 4">P19-061405</strain>
    </source>
</reference>
<evidence type="ECO:0000256" key="2">
    <source>
        <dbReference type="SAM" id="SignalP"/>
    </source>
</evidence>
<protein>
    <recommendedName>
        <fullName evidence="5">Dentin sialophospho protein</fullName>
    </recommendedName>
</protein>
<gene>
    <name evidence="3" type="ORF">ENUP19_0385G0006</name>
</gene>
<feature type="compositionally biased region" description="Polar residues" evidence="1">
    <location>
        <begin position="103"/>
        <end position="163"/>
    </location>
</feature>
<feature type="compositionally biased region" description="Basic and acidic residues" evidence="1">
    <location>
        <begin position="299"/>
        <end position="323"/>
    </location>
</feature>
<proteinExistence type="predicted"/>
<organism evidence="3 4">
    <name type="scientific">Entamoeba nuttalli</name>
    <dbReference type="NCBI Taxonomy" id="412467"/>
    <lineage>
        <taxon>Eukaryota</taxon>
        <taxon>Amoebozoa</taxon>
        <taxon>Evosea</taxon>
        <taxon>Archamoebae</taxon>
        <taxon>Mastigamoebida</taxon>
        <taxon>Entamoebidae</taxon>
        <taxon>Entamoeba</taxon>
    </lineage>
</organism>
<feature type="compositionally biased region" description="Basic and acidic residues" evidence="1">
    <location>
        <begin position="252"/>
        <end position="273"/>
    </location>
</feature>
<evidence type="ECO:0000256" key="1">
    <source>
        <dbReference type="SAM" id="MobiDB-lite"/>
    </source>
</evidence>
<evidence type="ECO:0000313" key="3">
    <source>
        <dbReference type="EMBL" id="GAB1228248.1"/>
    </source>
</evidence>
<sequence length="344" mass="37841">MNWRWLHSMITFLLFIVLATSTETFLSKGQSIKENRNIQIYSNKHKRLYNVYNVHLKGEAIHEVSDIRQDNGEHSQKQTVEKEKEQQDLTHKTQDQDQKSKSEAVTQPTAKDQPVQSVPVSSTGVTDSTNPASGSSTVNTPTDSPVKTTNQVKTTLTEGQQESAGVVPDPKTSIQQKVPNTSSSGINIPNEQNPQGQTGLSGTGVKNEQNPEGQSGTNEQNSKGQSGITNEQNPQDKQGKEKEQETSGTNDGQHDTSKEKDDKGTNESDENNKPKTPNGQEEGKNTTDNKTPNTPTNKPESKPENKNDDKTNNSEDEDLNSHKNIDGASCRFIILGVIITLLFF</sequence>
<comment type="caution">
    <text evidence="3">The sequence shown here is derived from an EMBL/GenBank/DDBJ whole genome shotgun (WGS) entry which is preliminary data.</text>
</comment>
<keyword evidence="2" id="KW-0732">Signal</keyword>
<feature type="compositionally biased region" description="Polar residues" evidence="1">
    <location>
        <begin position="172"/>
        <end position="236"/>
    </location>
</feature>
<feature type="region of interest" description="Disordered" evidence="1">
    <location>
        <begin position="66"/>
        <end position="323"/>
    </location>
</feature>
<dbReference type="Proteomes" id="UP001628156">
    <property type="component" value="Unassembled WGS sequence"/>
</dbReference>
<name>A0ABQ0DZF6_9EUKA</name>
<feature type="compositionally biased region" description="Basic and acidic residues" evidence="1">
    <location>
        <begin position="66"/>
        <end position="102"/>
    </location>
</feature>
<accession>A0ABQ0DZF6</accession>
<dbReference type="EMBL" id="BAAFRS010000385">
    <property type="protein sequence ID" value="GAB1228248.1"/>
    <property type="molecule type" value="Genomic_DNA"/>
</dbReference>
<evidence type="ECO:0008006" key="5">
    <source>
        <dbReference type="Google" id="ProtNLM"/>
    </source>
</evidence>
<evidence type="ECO:0000313" key="4">
    <source>
        <dbReference type="Proteomes" id="UP001628156"/>
    </source>
</evidence>
<feature type="compositionally biased region" description="Low complexity" evidence="1">
    <location>
        <begin position="288"/>
        <end position="298"/>
    </location>
</feature>
<feature type="signal peptide" evidence="2">
    <location>
        <begin position="1"/>
        <end position="21"/>
    </location>
</feature>
<keyword evidence="4" id="KW-1185">Reference proteome</keyword>
<feature type="chain" id="PRO_5045157497" description="Dentin sialophospho protein" evidence="2">
    <location>
        <begin position="22"/>
        <end position="344"/>
    </location>
</feature>